<protein>
    <recommendedName>
        <fullName evidence="3">Cytoplasmic tRNA 2-thiolation protein 2</fullName>
    </recommendedName>
</protein>
<dbReference type="EMBL" id="JANBQB010000042">
    <property type="protein sequence ID" value="KAJ1983745.1"/>
    <property type="molecule type" value="Genomic_DNA"/>
</dbReference>
<dbReference type="InterPro" id="IPR019407">
    <property type="entry name" value="CTU2"/>
</dbReference>
<dbReference type="GO" id="GO:0032447">
    <property type="term" value="P:protein urmylation"/>
    <property type="evidence" value="ECO:0007669"/>
    <property type="project" value="UniProtKB-UniRule"/>
</dbReference>
<comment type="caution">
    <text evidence="4">The sequence shown here is derived from an EMBL/GenBank/DDBJ whole genome shotgun (WGS) entry which is preliminary data.</text>
</comment>
<comment type="function">
    <text evidence="3">Plays a central role in 2-thiolation of mcm(5)S(2)U at tRNA wobble positions of tRNA(Lys), tRNA(Glu) and tRNA(Gln). May act by forming a heterodimer with NCS6 that ligates sulfur from thiocarboxylated URM1 onto the uridine of tRNAs at wobble position. Prior mcm(5) tRNA modification by the elongator complex is required for 2-thiolation. May also be involved in protein urmylation.</text>
</comment>
<dbReference type="InterPro" id="IPR014729">
    <property type="entry name" value="Rossmann-like_a/b/a_fold"/>
</dbReference>
<dbReference type="Gene3D" id="3.40.50.620">
    <property type="entry name" value="HUPs"/>
    <property type="match status" value="1"/>
</dbReference>
<dbReference type="HAMAP" id="MF_03054">
    <property type="entry name" value="CTU2"/>
    <property type="match status" value="1"/>
</dbReference>
<dbReference type="Pfam" id="PF10288">
    <property type="entry name" value="CTU2"/>
    <property type="match status" value="1"/>
</dbReference>
<dbReference type="GO" id="GO:0016779">
    <property type="term" value="F:nucleotidyltransferase activity"/>
    <property type="evidence" value="ECO:0007669"/>
    <property type="project" value="UniProtKB-UniRule"/>
</dbReference>
<evidence type="ECO:0000256" key="3">
    <source>
        <dbReference type="HAMAP-Rule" id="MF_03054"/>
    </source>
</evidence>
<dbReference type="PANTHER" id="PTHR20882:SF14">
    <property type="entry name" value="CYTOPLASMIC TRNA 2-THIOLATION PROTEIN 2"/>
    <property type="match status" value="1"/>
</dbReference>
<proteinExistence type="inferred from homology"/>
<keyword evidence="1 3" id="KW-0963">Cytoplasm</keyword>
<dbReference type="GO" id="GO:0016783">
    <property type="term" value="F:sulfurtransferase activity"/>
    <property type="evidence" value="ECO:0007669"/>
    <property type="project" value="TreeGrafter"/>
</dbReference>
<comment type="subcellular location">
    <subcellularLocation>
        <location evidence="3">Cytoplasm</location>
    </subcellularLocation>
</comment>
<dbReference type="Proteomes" id="UP001151582">
    <property type="component" value="Unassembled WGS sequence"/>
</dbReference>
<keyword evidence="5" id="KW-1185">Reference proteome</keyword>
<dbReference type="GO" id="GO:0000049">
    <property type="term" value="F:tRNA binding"/>
    <property type="evidence" value="ECO:0007669"/>
    <property type="project" value="InterPro"/>
</dbReference>
<evidence type="ECO:0000313" key="5">
    <source>
        <dbReference type="Proteomes" id="UP001151582"/>
    </source>
</evidence>
<dbReference type="GO" id="GO:0002143">
    <property type="term" value="P:tRNA wobble position uridine thiolation"/>
    <property type="evidence" value="ECO:0007669"/>
    <property type="project" value="TreeGrafter"/>
</dbReference>
<gene>
    <name evidence="3 4" type="primary">CTU2</name>
    <name evidence="3" type="synonym">NCS2</name>
    <name evidence="4" type="ORF">H4R34_001077</name>
</gene>
<dbReference type="GO" id="GO:0005829">
    <property type="term" value="C:cytosol"/>
    <property type="evidence" value="ECO:0007669"/>
    <property type="project" value="TreeGrafter"/>
</dbReference>
<evidence type="ECO:0000256" key="2">
    <source>
        <dbReference type="ARBA" id="ARBA00022694"/>
    </source>
</evidence>
<dbReference type="SUPFAM" id="SSF52402">
    <property type="entry name" value="Adenine nucleotide alpha hydrolases-like"/>
    <property type="match status" value="1"/>
</dbReference>
<evidence type="ECO:0000313" key="4">
    <source>
        <dbReference type="EMBL" id="KAJ1983745.1"/>
    </source>
</evidence>
<evidence type="ECO:0000256" key="1">
    <source>
        <dbReference type="ARBA" id="ARBA00022490"/>
    </source>
</evidence>
<accession>A0A9W8BAM5</accession>
<dbReference type="AlphaFoldDB" id="A0A9W8BAM5"/>
<dbReference type="PANTHER" id="PTHR20882">
    <property type="entry name" value="CYTOPLASMIC TRNA 2-THIOLATION PROTEIN 2"/>
    <property type="match status" value="1"/>
</dbReference>
<sequence length="343" mass="38325">MCDSADQPAIGRHSKRSNNVCHKCLAAKPTLKIRHTYYCQSCFLKAFVTKVRVALGKVLRVPPPAKPRVLVAISGGHASRKVDYLNTEKKKFETLVACHIDEGLLFPEIQSNAGTIKQWVMDCGITYEGISLEDVFKREVMEEARPLPWLCTSPTSDPVESVYKAVFAHAPTLTPQALLQQYLASATKLSTREDLLWHLKQTLLHQMARKHRCEFIVVGDTCTRLAVKAIAMTSKGRGYSLPFDLGSGAEWFQDVQFVRPFRDCMDREVVLYNRFQGLEAVHTPSSTTGLPVKSSIDRLTEDFIKGLDRDFPSTTSTVVRTAAKLKPSQEAAQQPACLLCRIV</sequence>
<name>A0A9W8BAM5_9FUNG</name>
<reference evidence="4" key="1">
    <citation type="submission" date="2022-07" db="EMBL/GenBank/DDBJ databases">
        <title>Phylogenomic reconstructions and comparative analyses of Kickxellomycotina fungi.</title>
        <authorList>
            <person name="Reynolds N.K."/>
            <person name="Stajich J.E."/>
            <person name="Barry K."/>
            <person name="Grigoriev I.V."/>
            <person name="Crous P."/>
            <person name="Smith M.E."/>
        </authorList>
    </citation>
    <scope>NUCLEOTIDE SEQUENCE</scope>
    <source>
        <strain evidence="4">RSA 567</strain>
    </source>
</reference>
<comment type="pathway">
    <text evidence="3">tRNA modification; 5-methoxycarbonylmethyl-2-thiouridine-tRNA biosynthesis.</text>
</comment>
<dbReference type="OrthoDB" id="25129at2759"/>
<comment type="similarity">
    <text evidence="3">Belongs to the CTU2/NCS2 family.</text>
</comment>
<organism evidence="4 5">
    <name type="scientific">Dimargaris verticillata</name>
    <dbReference type="NCBI Taxonomy" id="2761393"/>
    <lineage>
        <taxon>Eukaryota</taxon>
        <taxon>Fungi</taxon>
        <taxon>Fungi incertae sedis</taxon>
        <taxon>Zoopagomycota</taxon>
        <taxon>Kickxellomycotina</taxon>
        <taxon>Dimargaritomycetes</taxon>
        <taxon>Dimargaritales</taxon>
        <taxon>Dimargaritaceae</taxon>
        <taxon>Dimargaris</taxon>
    </lineage>
</organism>
<keyword evidence="2 3" id="KW-0819">tRNA processing</keyword>